<feature type="compositionally biased region" description="Pro residues" evidence="1">
    <location>
        <begin position="51"/>
        <end position="65"/>
    </location>
</feature>
<feature type="compositionally biased region" description="Low complexity" evidence="1">
    <location>
        <begin position="66"/>
        <end position="75"/>
    </location>
</feature>
<dbReference type="RefSeq" id="WP_093716935.1">
    <property type="nucleotide sequence ID" value="NZ_FONG01000024.1"/>
</dbReference>
<proteinExistence type="predicted"/>
<dbReference type="Proteomes" id="UP000199323">
    <property type="component" value="Unassembled WGS sequence"/>
</dbReference>
<dbReference type="EMBL" id="FONG01000024">
    <property type="protein sequence ID" value="SFF69162.1"/>
    <property type="molecule type" value="Genomic_DNA"/>
</dbReference>
<evidence type="ECO:0000313" key="4">
    <source>
        <dbReference type="Proteomes" id="UP000199323"/>
    </source>
</evidence>
<keyword evidence="2" id="KW-0812">Transmembrane</keyword>
<accession>A0A1I2KQ77</accession>
<evidence type="ECO:0000256" key="2">
    <source>
        <dbReference type="SAM" id="Phobius"/>
    </source>
</evidence>
<keyword evidence="4" id="KW-1185">Reference proteome</keyword>
<keyword evidence="2" id="KW-0472">Membrane</keyword>
<protein>
    <submittedName>
        <fullName evidence="3">Uncharacterized protein</fullName>
    </submittedName>
</protein>
<reference evidence="3 4" key="1">
    <citation type="submission" date="2016-10" db="EMBL/GenBank/DDBJ databases">
        <authorList>
            <person name="de Groot N.N."/>
        </authorList>
    </citation>
    <scope>NUCLEOTIDE SEQUENCE [LARGE SCALE GENOMIC DNA]</scope>
    <source>
        <strain evidence="3 4">CGMCC 4.3510</strain>
    </source>
</reference>
<evidence type="ECO:0000256" key="1">
    <source>
        <dbReference type="SAM" id="MobiDB-lite"/>
    </source>
</evidence>
<organism evidence="3 4">
    <name type="scientific">Actinacidiphila alni</name>
    <dbReference type="NCBI Taxonomy" id="380248"/>
    <lineage>
        <taxon>Bacteria</taxon>
        <taxon>Bacillati</taxon>
        <taxon>Actinomycetota</taxon>
        <taxon>Actinomycetes</taxon>
        <taxon>Kitasatosporales</taxon>
        <taxon>Streptomycetaceae</taxon>
        <taxon>Actinacidiphila</taxon>
    </lineage>
</organism>
<keyword evidence="2" id="KW-1133">Transmembrane helix</keyword>
<sequence length="253" mass="25583">MNANDGGARRRGRGVLYAVAAGLVAVTAVTVGVVVAVGSSSGHADASATSTPPPAASPALPPVPSLTPSSVPSSEASASVPAARVSGHVADGVHTGDLRFFLLPAPADAEVSGDRDGAPYTADDIAGSAAKPSDARAALTTYGFRSGAYRTYLTGDGAYEISARLIRLGSPAQAAAYYRQHTFDGAPMPLGAAYPARAYDLASASAESTGAVVALSYQGDVQITLTLTGDTTPSARYVRGLLDAQYQRLRTGR</sequence>
<feature type="region of interest" description="Disordered" evidence="1">
    <location>
        <begin position="42"/>
        <end position="75"/>
    </location>
</feature>
<name>A0A1I2KQ77_9ACTN</name>
<evidence type="ECO:0000313" key="3">
    <source>
        <dbReference type="EMBL" id="SFF69162.1"/>
    </source>
</evidence>
<feature type="transmembrane region" description="Helical" evidence="2">
    <location>
        <begin position="15"/>
        <end position="37"/>
    </location>
</feature>
<gene>
    <name evidence="3" type="ORF">SAMN05216251_124103</name>
</gene>
<dbReference type="AlphaFoldDB" id="A0A1I2KQ77"/>
<dbReference type="OrthoDB" id="3870190at2"/>
<dbReference type="STRING" id="380248.SAMN05216251_124103"/>